<feature type="domain" description="DNA mismatch repair proteins mutS family" evidence="4">
    <location>
        <begin position="559"/>
        <end position="748"/>
    </location>
</feature>
<dbReference type="OrthoDB" id="15514at2157"/>
<dbReference type="PANTHER" id="PTHR11361">
    <property type="entry name" value="DNA MISMATCH REPAIR PROTEIN MUTS FAMILY MEMBER"/>
    <property type="match status" value="1"/>
</dbReference>
<dbReference type="Proteomes" id="UP000321408">
    <property type="component" value="Chromosome"/>
</dbReference>
<organism evidence="5 6">
    <name type="scientific">Promethearchaeum syntrophicum</name>
    <dbReference type="NCBI Taxonomy" id="2594042"/>
    <lineage>
        <taxon>Archaea</taxon>
        <taxon>Promethearchaeati</taxon>
        <taxon>Promethearchaeota</taxon>
        <taxon>Promethearchaeia</taxon>
        <taxon>Promethearchaeales</taxon>
        <taxon>Promethearchaeaceae</taxon>
        <taxon>Promethearchaeum</taxon>
    </lineage>
</organism>
<dbReference type="GO" id="GO:0005524">
    <property type="term" value="F:ATP binding"/>
    <property type="evidence" value="ECO:0007669"/>
    <property type="project" value="UniProtKB-KW"/>
</dbReference>
<keyword evidence="6" id="KW-1185">Reference proteome</keyword>
<dbReference type="InterPro" id="IPR045076">
    <property type="entry name" value="MutS"/>
</dbReference>
<dbReference type="InterPro" id="IPR012401">
    <property type="entry name" value="DNA-bd_MutS2_arc"/>
</dbReference>
<gene>
    <name evidence="5" type="ORF">DSAG12_02322</name>
</gene>
<dbReference type="SUPFAM" id="SSF52540">
    <property type="entry name" value="P-loop containing nucleoside triphosphate hydrolases"/>
    <property type="match status" value="1"/>
</dbReference>
<accession>A0A5B9DBJ4</accession>
<reference evidence="5 6" key="1">
    <citation type="journal article" date="2020" name="Nature">
        <title>Isolation of an archaeon at the prokaryote-eukaryote interface.</title>
        <authorList>
            <person name="Imachi H."/>
            <person name="Nobu M.K."/>
            <person name="Nakahara N."/>
            <person name="Morono Y."/>
            <person name="Ogawara M."/>
            <person name="Takaki Y."/>
            <person name="Takano Y."/>
            <person name="Uematsu K."/>
            <person name="Ikuta T."/>
            <person name="Ito M."/>
            <person name="Matsui Y."/>
            <person name="Miyazaki M."/>
            <person name="Murata K."/>
            <person name="Saito Y."/>
            <person name="Sakai S."/>
            <person name="Song C."/>
            <person name="Tasumi E."/>
            <person name="Yamanaka Y."/>
            <person name="Yamaguchi T."/>
            <person name="Kamagata Y."/>
            <person name="Tamaki H."/>
            <person name="Takai K."/>
        </authorList>
    </citation>
    <scope>NUCLEOTIDE SEQUENCE [LARGE SCALE GENOMIC DNA]</scope>
    <source>
        <strain evidence="5 6">MK-D1</strain>
    </source>
</reference>
<evidence type="ECO:0000256" key="3">
    <source>
        <dbReference type="ARBA" id="ARBA00023125"/>
    </source>
</evidence>
<dbReference type="InterPro" id="IPR000432">
    <property type="entry name" value="DNA_mismatch_repair_MutS_C"/>
</dbReference>
<dbReference type="GO" id="GO:0030983">
    <property type="term" value="F:mismatched DNA binding"/>
    <property type="evidence" value="ECO:0007669"/>
    <property type="project" value="InterPro"/>
</dbReference>
<dbReference type="Gene3D" id="3.40.50.300">
    <property type="entry name" value="P-loop containing nucleotide triphosphate hydrolases"/>
    <property type="match status" value="1"/>
</dbReference>
<evidence type="ECO:0000313" key="5">
    <source>
        <dbReference type="EMBL" id="QEE16492.1"/>
    </source>
</evidence>
<evidence type="ECO:0000259" key="4">
    <source>
        <dbReference type="SMART" id="SM00534"/>
    </source>
</evidence>
<evidence type="ECO:0000313" key="6">
    <source>
        <dbReference type="Proteomes" id="UP000321408"/>
    </source>
</evidence>
<evidence type="ECO:0000256" key="1">
    <source>
        <dbReference type="ARBA" id="ARBA00022741"/>
    </source>
</evidence>
<dbReference type="GeneID" id="41330310"/>
<dbReference type="InterPro" id="IPR027417">
    <property type="entry name" value="P-loop_NTPase"/>
</dbReference>
<keyword evidence="1" id="KW-0547">Nucleotide-binding</keyword>
<evidence type="ECO:0000256" key="2">
    <source>
        <dbReference type="ARBA" id="ARBA00022840"/>
    </source>
</evidence>
<dbReference type="KEGG" id="psyt:DSAG12_02322"/>
<dbReference type="PIRSF" id="PIRSF029254">
    <property type="entry name" value="MutS_C_archaeal"/>
    <property type="match status" value="1"/>
</dbReference>
<name>A0A5B9DBJ4_9ARCH</name>
<dbReference type="GO" id="GO:0140664">
    <property type="term" value="F:ATP-dependent DNA damage sensor activity"/>
    <property type="evidence" value="ECO:0007669"/>
    <property type="project" value="InterPro"/>
</dbReference>
<dbReference type="AlphaFoldDB" id="A0A5B9DBJ4"/>
<keyword evidence="3" id="KW-0238">DNA-binding</keyword>
<sequence>MVLHTISDKLKLLGNKKNSSIFKLDMIPGIGKKIQERLKKFYITESNALNAIEAGVTGIVPGISYKQALKYAQYYFQIHENIVKEDILVTQDIRDIYSKIIDLISEYTHTNYSKLKLQLYFPLPSNKLTLLKERQEYFGKSIEFYKKYVEILEEKELPLFLSKLDDLKQTEDIHKISNRLIITDSKQVERYLQEENIDDFVKIEIIDLNKISNWDTFFKEYCDNFDVVIYCGNHSHDLPAFGNLISLNSKEFSTESLIPEKIIRFFSLNKSLIHSMIKIIVILKNLKEDHLISKFLDMIEIKSIKDLKEKTKILDDFGEIIPGINDELDEFRRVSKDFTSLIHETENQINENIKKEISERSIKIQGKQILDLIRTDVTLENIRNYIPAEVDDLINEKVQSGLLNLEKQLKLKKLDGNIAANLMPELIEFPIQLNEKELDSLEKKINSRYNTAKYYEMVRIAKVLSKNQEYLLKLHQTLLEFDFFYAIGNFAFDYHLSIPELDETNHGFYGKELINLNLQKAALSGDIDSISITDIFNPVPINYQLGDIVGSSSHHLSKGSLNLLTGSNSGGKTMCIITCSESIILAQMGFPSLGHFKFHPFDEIYFFKKSNGQLSAGAFETTLLQFVQLAQSSKLKVVFADELESITEPNAASKVISGIFSLFLTNPNNYGVFVTHLVDLLQREINSDQRKNIRIDGIEATGLDKNLQLIVDRSPRFNYVAKSTPELILKRLAQSGTSDQRKFFSSLLDKF</sequence>
<proteinExistence type="predicted"/>
<dbReference type="PANTHER" id="PTHR11361:SF125">
    <property type="entry name" value="DNA-BINDING PROTEIN MUTS2"/>
    <property type="match status" value="1"/>
</dbReference>
<dbReference type="SMART" id="SM00534">
    <property type="entry name" value="MUTSac"/>
    <property type="match status" value="1"/>
</dbReference>
<keyword evidence="2" id="KW-0067">ATP-binding</keyword>
<dbReference type="GO" id="GO:0006298">
    <property type="term" value="P:mismatch repair"/>
    <property type="evidence" value="ECO:0007669"/>
    <property type="project" value="InterPro"/>
</dbReference>
<protein>
    <recommendedName>
        <fullName evidence="4">DNA mismatch repair proteins mutS family domain-containing protein</fullName>
    </recommendedName>
</protein>
<dbReference type="EMBL" id="CP042905">
    <property type="protein sequence ID" value="QEE16492.1"/>
    <property type="molecule type" value="Genomic_DNA"/>
</dbReference>
<dbReference type="RefSeq" id="WP_147663367.1">
    <property type="nucleotide sequence ID" value="NZ_CP042905.2"/>
</dbReference>
<reference evidence="5 6" key="2">
    <citation type="journal article" date="2024" name="Int. J. Syst. Evol. Microbiol.">
        <title>Promethearchaeum syntrophicum gen. nov., sp. nov., an anaerobic, obligately syntrophic archaeon, the first isolate of the lineage 'Asgard' archaea, and proposal of the new archaeal phylum Promethearchaeota phyl. nov. and kingdom Promethearchaeati regn. nov.</title>
        <authorList>
            <person name="Imachi H."/>
            <person name="Nobu M.K."/>
            <person name="Kato S."/>
            <person name="Takaki Y."/>
            <person name="Miyazaki M."/>
            <person name="Miyata M."/>
            <person name="Ogawara M."/>
            <person name="Saito Y."/>
            <person name="Sakai S."/>
            <person name="Tahara Y.O."/>
            <person name="Takano Y."/>
            <person name="Tasumi E."/>
            <person name="Uematsu K."/>
            <person name="Yoshimura T."/>
            <person name="Itoh T."/>
            <person name="Ohkuma M."/>
            <person name="Takai K."/>
        </authorList>
    </citation>
    <scope>NUCLEOTIDE SEQUENCE [LARGE SCALE GENOMIC DNA]</scope>
    <source>
        <strain evidence="5 6">MK-D1</strain>
    </source>
</reference>